<evidence type="ECO:0000313" key="11">
    <source>
        <dbReference type="Proteomes" id="UP000006727"/>
    </source>
</evidence>
<keyword evidence="6 8" id="KW-1015">Disulfide bond</keyword>
<dbReference type="OrthoDB" id="5795902at2759"/>
<keyword evidence="11" id="KW-1185">Reference proteome</keyword>
<dbReference type="Gene3D" id="2.60.40.1180">
    <property type="entry name" value="Golgi alpha-mannosidase II"/>
    <property type="match status" value="1"/>
</dbReference>
<dbReference type="Gramene" id="Pp3c18_10920V3.5">
    <property type="protein sequence ID" value="Pp3c18_10920V3.5"/>
    <property type="gene ID" value="Pp3c18_10920"/>
</dbReference>
<dbReference type="Pfam" id="PF17801">
    <property type="entry name" value="Melibiase_C"/>
    <property type="match status" value="1"/>
</dbReference>
<organism evidence="10 11">
    <name type="scientific">Physcomitrium patens</name>
    <name type="common">Spreading-leaved earth moss</name>
    <name type="synonym">Physcomitrella patens</name>
    <dbReference type="NCBI Taxonomy" id="3218"/>
    <lineage>
        <taxon>Eukaryota</taxon>
        <taxon>Viridiplantae</taxon>
        <taxon>Streptophyta</taxon>
        <taxon>Embryophyta</taxon>
        <taxon>Bryophyta</taxon>
        <taxon>Bryophytina</taxon>
        <taxon>Bryopsida</taxon>
        <taxon>Funariidae</taxon>
        <taxon>Funariales</taxon>
        <taxon>Funariaceae</taxon>
        <taxon>Physcomitrium</taxon>
    </lineage>
</organism>
<dbReference type="InterPro" id="IPR000111">
    <property type="entry name" value="Glyco_hydro_27/36_CS"/>
</dbReference>
<dbReference type="SUPFAM" id="SSF51011">
    <property type="entry name" value="Glycosyl hydrolase domain"/>
    <property type="match status" value="1"/>
</dbReference>
<dbReference type="InterPro" id="IPR041233">
    <property type="entry name" value="Melibiase_C"/>
</dbReference>
<dbReference type="EMBL" id="ABEU02000018">
    <property type="status" value="NOT_ANNOTATED_CDS"/>
    <property type="molecule type" value="Genomic_DNA"/>
</dbReference>
<dbReference type="KEGG" id="ppp:112295561"/>
<protein>
    <recommendedName>
        <fullName evidence="3 8">Alpha-galactosidase</fullName>
        <ecNumber evidence="3 8">3.2.1.22</ecNumber>
    </recommendedName>
    <alternativeName>
        <fullName evidence="8">Melibiase</fullName>
    </alternativeName>
</protein>
<dbReference type="EC" id="3.2.1.22" evidence="3 8"/>
<dbReference type="AlphaFoldDB" id="A0A7I4BE79"/>
<dbReference type="EnsemblPlants" id="Pp3c18_10920V3.5">
    <property type="protein sequence ID" value="Pp3c18_10920V3.5"/>
    <property type="gene ID" value="Pp3c18_10920"/>
</dbReference>
<reference evidence="10 11" key="1">
    <citation type="journal article" date="2008" name="Science">
        <title>The Physcomitrella genome reveals evolutionary insights into the conquest of land by plants.</title>
        <authorList>
            <person name="Rensing S."/>
            <person name="Lang D."/>
            <person name="Zimmer A."/>
            <person name="Terry A."/>
            <person name="Salamov A."/>
            <person name="Shapiro H."/>
            <person name="Nishiyama T."/>
            <person name="Perroud P.-F."/>
            <person name="Lindquist E."/>
            <person name="Kamisugi Y."/>
            <person name="Tanahashi T."/>
            <person name="Sakakibara K."/>
            <person name="Fujita T."/>
            <person name="Oishi K."/>
            <person name="Shin-I T."/>
            <person name="Kuroki Y."/>
            <person name="Toyoda A."/>
            <person name="Suzuki Y."/>
            <person name="Hashimoto A."/>
            <person name="Yamaguchi K."/>
            <person name="Sugano A."/>
            <person name="Kohara Y."/>
            <person name="Fujiyama A."/>
            <person name="Anterola A."/>
            <person name="Aoki S."/>
            <person name="Ashton N."/>
            <person name="Barbazuk W.B."/>
            <person name="Barker E."/>
            <person name="Bennetzen J."/>
            <person name="Bezanilla M."/>
            <person name="Blankenship R."/>
            <person name="Cho S.H."/>
            <person name="Dutcher S."/>
            <person name="Estelle M."/>
            <person name="Fawcett J.A."/>
            <person name="Gundlach H."/>
            <person name="Hanada K."/>
            <person name="Heyl A."/>
            <person name="Hicks K.A."/>
            <person name="Hugh J."/>
            <person name="Lohr M."/>
            <person name="Mayer K."/>
            <person name="Melkozernov A."/>
            <person name="Murata T."/>
            <person name="Nelson D."/>
            <person name="Pils B."/>
            <person name="Prigge M."/>
            <person name="Reiss B."/>
            <person name="Renner T."/>
            <person name="Rombauts S."/>
            <person name="Rushton P."/>
            <person name="Sanderfoot A."/>
            <person name="Schween G."/>
            <person name="Shiu S.-H."/>
            <person name="Stueber K."/>
            <person name="Theodoulou F.L."/>
            <person name="Tu H."/>
            <person name="Van de Peer Y."/>
            <person name="Verrier P.J."/>
            <person name="Waters E."/>
            <person name="Wood A."/>
            <person name="Yang L."/>
            <person name="Cove D."/>
            <person name="Cuming A."/>
            <person name="Hasebe M."/>
            <person name="Lucas S."/>
            <person name="Mishler D.B."/>
            <person name="Reski R."/>
            <person name="Grigoriev I."/>
            <person name="Quatrano R.S."/>
            <person name="Boore J.L."/>
        </authorList>
    </citation>
    <scope>NUCLEOTIDE SEQUENCE [LARGE SCALE GENOMIC DNA]</scope>
    <source>
        <strain evidence="10 11">cv. Gransden 2004</strain>
    </source>
</reference>
<dbReference type="EnsemblPlants" id="Pp3c18_10920V3.4">
    <property type="protein sequence ID" value="Pp3c18_10920V3.4"/>
    <property type="gene ID" value="Pp3c18_10920"/>
</dbReference>
<dbReference type="InterPro" id="IPR002241">
    <property type="entry name" value="Glyco_hydro_27"/>
</dbReference>
<evidence type="ECO:0000313" key="10">
    <source>
        <dbReference type="EnsemblPlants" id="Pp3c18_10920V3.4"/>
    </source>
</evidence>
<sequence>MGRRSTAELGDRMTKNVVVAMANLRLVFGLLSSVLLVVSCVEDRHTALRSPQTPRRQFPEGVPSSVAPLVSRHQLRLDNGLASTPPMGWNSWNHFACNVNETVIFETADALVSTGLAAKGYKYINLDDCWAALQRDSQGNLLARATTFPSGIKALADYVHSKGLKLGIYSDAGYYTCASQPGSLGHETQDAQTFASWEIDYLKYDNCFTDGTKPEYRYPVMRDALNKTGRPIFFSMCEWGIDSPATWANNVGNSWRTTGDITDDWNSMVGIVELNNVWADYAAPGGWNDPDMLEVGNGGMTVEEYRSHFSLWALMKAPLLIGCDVRNIGAEILEILANEEVIAVNQDPLGVQGKRVRMDGFSGLEVWSGPLSSGRVVLLLWNRSSESANITARWSDMGIPNDTLLTVRDLWKHETISEAEMYEICQEVPSHGVKMFILTPVSQIYLKRESYSHKMD</sequence>
<reference evidence="10" key="3">
    <citation type="submission" date="2020-12" db="UniProtKB">
        <authorList>
            <consortium name="EnsemblPlants"/>
        </authorList>
    </citation>
    <scope>IDENTIFICATION</scope>
</reference>
<evidence type="ECO:0000256" key="4">
    <source>
        <dbReference type="ARBA" id="ARBA00022729"/>
    </source>
</evidence>
<dbReference type="GO" id="GO:0005975">
    <property type="term" value="P:carbohydrate metabolic process"/>
    <property type="evidence" value="ECO:0007669"/>
    <property type="project" value="EnsemblPlants"/>
</dbReference>
<dbReference type="CDD" id="cd14792">
    <property type="entry name" value="GH27"/>
    <property type="match status" value="1"/>
</dbReference>
<dbReference type="SUPFAM" id="SSF51445">
    <property type="entry name" value="(Trans)glycosidases"/>
    <property type="match status" value="1"/>
</dbReference>
<dbReference type="InterPro" id="IPR013780">
    <property type="entry name" value="Glyco_hydro_b"/>
</dbReference>
<dbReference type="Pfam" id="PF16499">
    <property type="entry name" value="Melibiase_2"/>
    <property type="match status" value="1"/>
</dbReference>
<dbReference type="OMA" id="HANSRFL"/>
<reference evidence="10 11" key="2">
    <citation type="journal article" date="2018" name="Plant J.">
        <title>The Physcomitrella patens chromosome-scale assembly reveals moss genome structure and evolution.</title>
        <authorList>
            <person name="Lang D."/>
            <person name="Ullrich K.K."/>
            <person name="Murat F."/>
            <person name="Fuchs J."/>
            <person name="Jenkins J."/>
            <person name="Haas F.B."/>
            <person name="Piednoel M."/>
            <person name="Gundlach H."/>
            <person name="Van Bel M."/>
            <person name="Meyberg R."/>
            <person name="Vives C."/>
            <person name="Morata J."/>
            <person name="Symeonidi A."/>
            <person name="Hiss M."/>
            <person name="Muchero W."/>
            <person name="Kamisugi Y."/>
            <person name="Saleh O."/>
            <person name="Blanc G."/>
            <person name="Decker E.L."/>
            <person name="van Gessel N."/>
            <person name="Grimwood J."/>
            <person name="Hayes R.D."/>
            <person name="Graham S.W."/>
            <person name="Gunter L.E."/>
            <person name="McDaniel S.F."/>
            <person name="Hoernstein S.N.W."/>
            <person name="Larsson A."/>
            <person name="Li F.W."/>
            <person name="Perroud P.F."/>
            <person name="Phillips J."/>
            <person name="Ranjan P."/>
            <person name="Rokshar D.S."/>
            <person name="Rothfels C.J."/>
            <person name="Schneider L."/>
            <person name="Shu S."/>
            <person name="Stevenson D.W."/>
            <person name="Thummler F."/>
            <person name="Tillich M."/>
            <person name="Villarreal Aguilar J.C."/>
            <person name="Widiez T."/>
            <person name="Wong G.K."/>
            <person name="Wymore A."/>
            <person name="Zhang Y."/>
            <person name="Zimmer A.D."/>
            <person name="Quatrano R.S."/>
            <person name="Mayer K.F.X."/>
            <person name="Goodstein D."/>
            <person name="Casacuberta J.M."/>
            <person name="Vandepoele K."/>
            <person name="Reski R."/>
            <person name="Cuming A.C."/>
            <person name="Tuskan G.A."/>
            <person name="Maumus F."/>
            <person name="Salse J."/>
            <person name="Schmutz J."/>
            <person name="Rensing S.A."/>
        </authorList>
    </citation>
    <scope>NUCLEOTIDE SEQUENCE [LARGE SCALE GENOMIC DNA]</scope>
    <source>
        <strain evidence="10 11">cv. Gransden 2004</strain>
    </source>
</reference>
<evidence type="ECO:0000256" key="8">
    <source>
        <dbReference type="RuleBase" id="RU361168"/>
    </source>
</evidence>
<keyword evidence="5 8" id="KW-0378">Hydrolase</keyword>
<keyword evidence="7 8" id="KW-0326">Glycosidase</keyword>
<keyword evidence="4" id="KW-0732">Signal</keyword>
<evidence type="ECO:0000256" key="2">
    <source>
        <dbReference type="ARBA" id="ARBA00009743"/>
    </source>
</evidence>
<dbReference type="PRINTS" id="PR00740">
    <property type="entry name" value="GLHYDRLASE27"/>
</dbReference>
<dbReference type="GeneID" id="112295561"/>
<dbReference type="FunFam" id="2.60.40.1180:FF:000008">
    <property type="entry name" value="Alpha-galactosidase"/>
    <property type="match status" value="1"/>
</dbReference>
<dbReference type="PROSITE" id="PS00512">
    <property type="entry name" value="ALPHA_GALACTOSIDASE"/>
    <property type="match status" value="1"/>
</dbReference>
<evidence type="ECO:0000256" key="1">
    <source>
        <dbReference type="ARBA" id="ARBA00001255"/>
    </source>
</evidence>
<comment type="catalytic activity">
    <reaction evidence="1 8">
        <text>Hydrolysis of terminal, non-reducing alpha-D-galactose residues in alpha-D-galactosides, including galactose oligosaccharides, galactomannans and galactolipids.</text>
        <dbReference type="EC" id="3.2.1.22"/>
    </reaction>
</comment>
<dbReference type="RefSeq" id="XP_024403090.1">
    <property type="nucleotide sequence ID" value="XM_024547322.2"/>
</dbReference>
<dbReference type="Gene3D" id="3.20.20.70">
    <property type="entry name" value="Aldolase class I"/>
    <property type="match status" value="1"/>
</dbReference>
<dbReference type="InterPro" id="IPR013785">
    <property type="entry name" value="Aldolase_TIM"/>
</dbReference>
<dbReference type="PANTHER" id="PTHR11452:SF75">
    <property type="entry name" value="ALPHA-GALACTOSIDASE MEL1"/>
    <property type="match status" value="1"/>
</dbReference>
<evidence type="ECO:0000259" key="9">
    <source>
        <dbReference type="Pfam" id="PF17801"/>
    </source>
</evidence>
<name>A0A7I4BE79_PHYPA</name>
<evidence type="ECO:0000256" key="3">
    <source>
        <dbReference type="ARBA" id="ARBA00012755"/>
    </source>
</evidence>
<dbReference type="FunFam" id="3.20.20.70:FF:000093">
    <property type="entry name" value="Alpha-galactosidase"/>
    <property type="match status" value="1"/>
</dbReference>
<dbReference type="Gramene" id="Pp3c18_10920V3.4">
    <property type="protein sequence ID" value="Pp3c18_10920V3.4"/>
    <property type="gene ID" value="Pp3c18_10920"/>
</dbReference>
<dbReference type="PANTHER" id="PTHR11452">
    <property type="entry name" value="ALPHA-GALACTOSIDASE/ALPHA-N-ACETYLGALACTOSAMINIDASE"/>
    <property type="match status" value="1"/>
</dbReference>
<evidence type="ECO:0000256" key="6">
    <source>
        <dbReference type="ARBA" id="ARBA00023157"/>
    </source>
</evidence>
<dbReference type="GO" id="GO:0004557">
    <property type="term" value="F:alpha-galactosidase activity"/>
    <property type="evidence" value="ECO:0007669"/>
    <property type="project" value="UniProtKB-EC"/>
</dbReference>
<evidence type="ECO:0000256" key="7">
    <source>
        <dbReference type="ARBA" id="ARBA00023295"/>
    </source>
</evidence>
<accession>A0A7I4BE79</accession>
<feature type="domain" description="Alpha galactosidase C-terminal" evidence="9">
    <location>
        <begin position="363"/>
        <end position="438"/>
    </location>
</feature>
<evidence type="ECO:0000256" key="5">
    <source>
        <dbReference type="ARBA" id="ARBA00022801"/>
    </source>
</evidence>
<dbReference type="InterPro" id="IPR017853">
    <property type="entry name" value="GH"/>
</dbReference>
<proteinExistence type="inferred from homology"/>
<dbReference type="Proteomes" id="UP000006727">
    <property type="component" value="Chromosome 18"/>
</dbReference>
<gene>
    <name evidence="10" type="primary">LOC112295561</name>
</gene>
<comment type="similarity">
    <text evidence="2 8">Belongs to the glycosyl hydrolase 27 family.</text>
</comment>